<proteinExistence type="predicted"/>
<name>A0A4R3Z0R2_9GAMM</name>
<protein>
    <submittedName>
        <fullName evidence="1">Type VI secretion system protein ImpJ</fullName>
    </submittedName>
</protein>
<evidence type="ECO:0000313" key="1">
    <source>
        <dbReference type="EMBL" id="TCV97303.1"/>
    </source>
</evidence>
<evidence type="ECO:0000313" key="2">
    <source>
        <dbReference type="Proteomes" id="UP000295645"/>
    </source>
</evidence>
<dbReference type="EMBL" id="SMCS01000001">
    <property type="protein sequence ID" value="TCV97303.1"/>
    <property type="molecule type" value="Genomic_DNA"/>
</dbReference>
<comment type="caution">
    <text evidence="1">The sequence shown here is derived from an EMBL/GenBank/DDBJ whole genome shotgun (WGS) entry which is preliminary data.</text>
</comment>
<dbReference type="Pfam" id="PF05936">
    <property type="entry name" value="T6SS_VasE"/>
    <property type="match status" value="1"/>
</dbReference>
<dbReference type="Proteomes" id="UP000295645">
    <property type="component" value="Unassembled WGS sequence"/>
</dbReference>
<dbReference type="PANTHER" id="PTHR35566:SF1">
    <property type="entry name" value="TYPE VI SECRETION SYSTEM BASEPLATE COMPONENT TSSK1"/>
    <property type="match status" value="1"/>
</dbReference>
<accession>A0A4R3Z0R2</accession>
<dbReference type="InterPro" id="IPR010263">
    <property type="entry name" value="T6SS_TssK"/>
</dbReference>
<sequence>MIDRADKVVWSEGMFLQPHHLQQQDRHVAGQLAAALRAVRTHAWGFTELEIDNGELAAGHVRLARCAGILRDGTPFVVKGDADAMPSCVLPEGARDIDIVLAMPLARPDAVESEVRPGLSSLARFHIVELQVADSHQHGGDIATLQLARPHLRLMTESDAQAAHTYLGVARVVERGDSGVVTLDAHYIPPVLGWRVSARLATLLHSFLTQLRQRVHDLMSALRAPGFGGVVEVQQFLLAQTLGRAEATLGHIAGQADMHPERLYVVLLALRGELAVFESPYGSAPLRPPYRHDRLASCFAPLVAELRRAIAVAVAENVVALPVEEHAFGMHHARVGDASLYADARFILGVSTRLPVERLLQTLPESLKIGPAENMRDLVDLQLPGLPLRAIPGAPRELPAYPGFSYFELDRQHPQWIGFAGSSGIGLHVAGDFPELRFALWAIRKER</sequence>
<reference evidence="1 2" key="1">
    <citation type="submission" date="2019-03" db="EMBL/GenBank/DDBJ databases">
        <title>Above-ground endophytic microbial communities from plants in different locations in the United States.</title>
        <authorList>
            <person name="Frank C."/>
        </authorList>
    </citation>
    <scope>NUCLEOTIDE SEQUENCE [LARGE SCALE GENOMIC DNA]</scope>
    <source>
        <strain evidence="1 2">LP_13_YM</strain>
    </source>
</reference>
<dbReference type="AlphaFoldDB" id="A0A4R3Z0R2"/>
<keyword evidence="2" id="KW-1185">Reference proteome</keyword>
<gene>
    <name evidence="1" type="ORF">EC912_101303</name>
</gene>
<dbReference type="NCBIfam" id="TIGR03353">
    <property type="entry name" value="VI_chp_4"/>
    <property type="match status" value="1"/>
</dbReference>
<organism evidence="1 2">
    <name type="scientific">Luteibacter rhizovicinus</name>
    <dbReference type="NCBI Taxonomy" id="242606"/>
    <lineage>
        <taxon>Bacteria</taxon>
        <taxon>Pseudomonadati</taxon>
        <taxon>Pseudomonadota</taxon>
        <taxon>Gammaproteobacteria</taxon>
        <taxon>Lysobacterales</taxon>
        <taxon>Rhodanobacteraceae</taxon>
        <taxon>Luteibacter</taxon>
    </lineage>
</organism>
<dbReference type="PANTHER" id="PTHR35566">
    <property type="entry name" value="BLR3599 PROTEIN"/>
    <property type="match status" value="1"/>
</dbReference>